<feature type="non-terminal residue" evidence="2">
    <location>
        <position position="1"/>
    </location>
</feature>
<gene>
    <name evidence="2" type="ORF">TPC1_11284</name>
</gene>
<dbReference type="Gene3D" id="3.40.50.300">
    <property type="entry name" value="P-loop containing nucleotide triphosphate hydrolases"/>
    <property type="match status" value="1"/>
</dbReference>
<dbReference type="InterPro" id="IPR045055">
    <property type="entry name" value="DNA2/NAM7-like"/>
</dbReference>
<dbReference type="Pfam" id="PF13087">
    <property type="entry name" value="AAA_12"/>
    <property type="match status" value="1"/>
</dbReference>
<proteinExistence type="predicted"/>
<feature type="domain" description="DNA2/NAM7 helicase-like C-terminal" evidence="1">
    <location>
        <begin position="1"/>
        <end position="37"/>
    </location>
</feature>
<feature type="non-terminal residue" evidence="2">
    <location>
        <position position="75"/>
    </location>
</feature>
<name>A0A146KJL1_9EUKA</name>
<dbReference type="InterPro" id="IPR041679">
    <property type="entry name" value="DNA2/NAM7-like_C"/>
</dbReference>
<sequence length="75" mass="8557">IILSMVRTDSLGFVDDPRRLNVSLTRARCMMFVVGSAKCLKRGPELSQLINFYQSNKIFFEFSQVIGKTPTINQE</sequence>
<organism evidence="2">
    <name type="scientific">Trepomonas sp. PC1</name>
    <dbReference type="NCBI Taxonomy" id="1076344"/>
    <lineage>
        <taxon>Eukaryota</taxon>
        <taxon>Metamonada</taxon>
        <taxon>Diplomonadida</taxon>
        <taxon>Hexamitidae</taxon>
        <taxon>Hexamitinae</taxon>
        <taxon>Trepomonas</taxon>
    </lineage>
</organism>
<dbReference type="PANTHER" id="PTHR10887:SF495">
    <property type="entry name" value="HELICASE SENATAXIN ISOFORM X1-RELATED"/>
    <property type="match status" value="1"/>
</dbReference>
<protein>
    <submittedName>
        <fullName evidence="2">AAA domain-containing protein</fullName>
    </submittedName>
</protein>
<evidence type="ECO:0000259" key="1">
    <source>
        <dbReference type="Pfam" id="PF13087"/>
    </source>
</evidence>
<dbReference type="AlphaFoldDB" id="A0A146KJL1"/>
<dbReference type="PANTHER" id="PTHR10887">
    <property type="entry name" value="DNA2/NAM7 HELICASE FAMILY"/>
    <property type="match status" value="1"/>
</dbReference>
<evidence type="ECO:0000313" key="2">
    <source>
        <dbReference type="EMBL" id="JAP95646.1"/>
    </source>
</evidence>
<dbReference type="InterPro" id="IPR027417">
    <property type="entry name" value="P-loop_NTPase"/>
</dbReference>
<dbReference type="EMBL" id="GDID01000960">
    <property type="protein sequence ID" value="JAP95646.1"/>
    <property type="molecule type" value="Transcribed_RNA"/>
</dbReference>
<accession>A0A146KJL1</accession>
<reference evidence="2" key="1">
    <citation type="submission" date="2015-07" db="EMBL/GenBank/DDBJ databases">
        <title>Adaptation to a free-living lifestyle via gene acquisitions in the diplomonad Trepomonas sp. PC1.</title>
        <authorList>
            <person name="Xu F."/>
            <person name="Jerlstrom-Hultqvist J."/>
            <person name="Kolisko M."/>
            <person name="Simpson A.G.B."/>
            <person name="Roger A.J."/>
            <person name="Svard S.G."/>
            <person name="Andersson J.O."/>
        </authorList>
    </citation>
    <scope>NUCLEOTIDE SEQUENCE</scope>
    <source>
        <strain evidence="2">PC1</strain>
    </source>
</reference>